<feature type="transmembrane region" description="Helical" evidence="6">
    <location>
        <begin position="109"/>
        <end position="131"/>
    </location>
</feature>
<dbReference type="InterPro" id="IPR036259">
    <property type="entry name" value="MFS_trans_sf"/>
</dbReference>
<feature type="transmembrane region" description="Helical" evidence="6">
    <location>
        <begin position="143"/>
        <end position="159"/>
    </location>
</feature>
<feature type="domain" description="Major facilitator superfamily (MFS) profile" evidence="7">
    <location>
        <begin position="13"/>
        <end position="409"/>
    </location>
</feature>
<dbReference type="PANTHER" id="PTHR11360:SF290">
    <property type="entry name" value="MONOCARBOXYLATE MFS PERMEASE"/>
    <property type="match status" value="1"/>
</dbReference>
<feature type="transmembrane region" description="Helical" evidence="6">
    <location>
        <begin position="171"/>
        <end position="194"/>
    </location>
</feature>
<evidence type="ECO:0000256" key="4">
    <source>
        <dbReference type="ARBA" id="ARBA00023136"/>
    </source>
</evidence>
<feature type="transmembrane region" description="Helical" evidence="6">
    <location>
        <begin position="83"/>
        <end position="103"/>
    </location>
</feature>
<evidence type="ECO:0000256" key="6">
    <source>
        <dbReference type="SAM" id="Phobius"/>
    </source>
</evidence>
<feature type="transmembrane region" description="Helical" evidence="6">
    <location>
        <begin position="51"/>
        <end position="71"/>
    </location>
</feature>
<comment type="caution">
    <text evidence="8">The sequence shown here is derived from an EMBL/GenBank/DDBJ whole genome shotgun (WGS) entry which is preliminary data.</text>
</comment>
<evidence type="ECO:0000256" key="3">
    <source>
        <dbReference type="ARBA" id="ARBA00022989"/>
    </source>
</evidence>
<evidence type="ECO:0000256" key="1">
    <source>
        <dbReference type="ARBA" id="ARBA00004651"/>
    </source>
</evidence>
<protein>
    <submittedName>
        <fullName evidence="8">MFS transporter</fullName>
    </submittedName>
</protein>
<keyword evidence="2 6" id="KW-0812">Transmembrane</keyword>
<keyword evidence="3 6" id="KW-1133">Transmembrane helix</keyword>
<dbReference type="InterPro" id="IPR011701">
    <property type="entry name" value="MFS"/>
</dbReference>
<dbReference type="AlphaFoldDB" id="A0A5R9BDT7"/>
<feature type="transmembrane region" description="Helical" evidence="6">
    <location>
        <begin position="16"/>
        <end position="39"/>
    </location>
</feature>
<feature type="transmembrane region" description="Helical" evidence="6">
    <location>
        <begin position="266"/>
        <end position="284"/>
    </location>
</feature>
<name>A0A5R9BDT7_9MICC</name>
<dbReference type="Proteomes" id="UP000310458">
    <property type="component" value="Unassembled WGS sequence"/>
</dbReference>
<accession>A0A5R9BDT7</accession>
<feature type="transmembrane region" description="Helical" evidence="6">
    <location>
        <begin position="296"/>
        <end position="312"/>
    </location>
</feature>
<dbReference type="OrthoDB" id="7200137at2"/>
<feature type="transmembrane region" description="Helical" evidence="6">
    <location>
        <begin position="383"/>
        <end position="405"/>
    </location>
</feature>
<feature type="transmembrane region" description="Helical" evidence="6">
    <location>
        <begin position="353"/>
        <end position="377"/>
    </location>
</feature>
<feature type="region of interest" description="Disordered" evidence="5">
    <location>
        <begin position="200"/>
        <end position="225"/>
    </location>
</feature>
<dbReference type="Pfam" id="PF07690">
    <property type="entry name" value="MFS_1"/>
    <property type="match status" value="2"/>
</dbReference>
<evidence type="ECO:0000259" key="7">
    <source>
        <dbReference type="PROSITE" id="PS50850"/>
    </source>
</evidence>
<dbReference type="GO" id="GO:0005886">
    <property type="term" value="C:plasma membrane"/>
    <property type="evidence" value="ECO:0007669"/>
    <property type="project" value="UniProtKB-SubCell"/>
</dbReference>
<evidence type="ECO:0000313" key="8">
    <source>
        <dbReference type="EMBL" id="TLP98252.1"/>
    </source>
</evidence>
<dbReference type="SUPFAM" id="SSF103473">
    <property type="entry name" value="MFS general substrate transporter"/>
    <property type="match status" value="1"/>
</dbReference>
<reference evidence="8 9" key="1">
    <citation type="submission" date="2019-05" db="EMBL/GenBank/DDBJ databases">
        <title>Nesterenkonia sp. GY074 isolated from the Southern Atlantic Ocean.</title>
        <authorList>
            <person name="Zhang G."/>
        </authorList>
    </citation>
    <scope>NUCLEOTIDE SEQUENCE [LARGE SCALE GENOMIC DNA]</scope>
    <source>
        <strain evidence="8 9">GY074</strain>
    </source>
</reference>
<dbReference type="GO" id="GO:0022857">
    <property type="term" value="F:transmembrane transporter activity"/>
    <property type="evidence" value="ECO:0007669"/>
    <property type="project" value="InterPro"/>
</dbReference>
<dbReference type="EMBL" id="VAVZ01000011">
    <property type="protein sequence ID" value="TLP98252.1"/>
    <property type="molecule type" value="Genomic_DNA"/>
</dbReference>
<proteinExistence type="predicted"/>
<evidence type="ECO:0000256" key="2">
    <source>
        <dbReference type="ARBA" id="ARBA00022692"/>
    </source>
</evidence>
<gene>
    <name evidence="8" type="ORF">FEF26_05505</name>
</gene>
<dbReference type="InterPro" id="IPR050327">
    <property type="entry name" value="Proton-linked_MCT"/>
</dbReference>
<dbReference type="Gene3D" id="1.20.1250.20">
    <property type="entry name" value="MFS general substrate transporter like domains"/>
    <property type="match status" value="1"/>
</dbReference>
<keyword evidence="4 6" id="KW-0472">Membrane</keyword>
<keyword evidence="9" id="KW-1185">Reference proteome</keyword>
<feature type="compositionally biased region" description="Polar residues" evidence="5">
    <location>
        <begin position="215"/>
        <end position="225"/>
    </location>
</feature>
<dbReference type="RefSeq" id="WP_138252540.1">
    <property type="nucleotide sequence ID" value="NZ_VAVZ01000011.1"/>
</dbReference>
<comment type="subcellular location">
    <subcellularLocation>
        <location evidence="1">Cell membrane</location>
        <topology evidence="1">Multi-pass membrane protein</topology>
    </subcellularLocation>
</comment>
<evidence type="ECO:0000256" key="5">
    <source>
        <dbReference type="SAM" id="MobiDB-lite"/>
    </source>
</evidence>
<feature type="transmembrane region" description="Helical" evidence="6">
    <location>
        <begin position="231"/>
        <end position="254"/>
    </location>
</feature>
<dbReference type="InterPro" id="IPR020846">
    <property type="entry name" value="MFS_dom"/>
</dbReference>
<evidence type="ECO:0000313" key="9">
    <source>
        <dbReference type="Proteomes" id="UP000310458"/>
    </source>
</evidence>
<feature type="transmembrane region" description="Helical" evidence="6">
    <location>
        <begin position="324"/>
        <end position="341"/>
    </location>
</feature>
<organism evidence="8 9">
    <name type="scientific">Nesterenkonia salmonea</name>
    <dbReference type="NCBI Taxonomy" id="1804987"/>
    <lineage>
        <taxon>Bacteria</taxon>
        <taxon>Bacillati</taxon>
        <taxon>Actinomycetota</taxon>
        <taxon>Actinomycetes</taxon>
        <taxon>Micrococcales</taxon>
        <taxon>Micrococcaceae</taxon>
        <taxon>Nesterenkonia</taxon>
    </lineage>
</organism>
<sequence length="410" mass="43389">MRSPSFPSDFPPFRRLVFALAFSVGVSFGAILYGTSVLITSGAAGADFSVGLLSAAFSGSVLTGAAVAVHVGRRADRHGIRGMVALGGILVFLGFLGFAASTSQWQVLAAWWLLVGPGSAMVLFEPAFVAIQQWFDRERRNRAAGTLTLITGLAGPIFIPSTSYMTDLVGWRVTAILLGTCVLLASWLTAGWALRTAPPPARAPAEATPAKSPAEPSNPSTSRWRNTPAGFVPLTVAVALTMAVLEAFNVHRIARFEATGFDPTVVAWWAAAVGLLSLPARFLLPLLANRFDSAKLYMTLTVLIMPAIWLAIRGTEAWEMHGHFIIFGLLFGAFIPLRAVIMSDWYAGTRFGALMGVQAVAIALGRAAGPAVVGWLAETPLGYSGGIALLAALLVLTLGLLMVAARRRRG</sequence>
<dbReference type="PANTHER" id="PTHR11360">
    <property type="entry name" value="MONOCARBOXYLATE TRANSPORTER"/>
    <property type="match status" value="1"/>
</dbReference>
<dbReference type="PROSITE" id="PS50850">
    <property type="entry name" value="MFS"/>
    <property type="match status" value="1"/>
</dbReference>